<feature type="transmembrane region" description="Helical" evidence="5">
    <location>
        <begin position="131"/>
        <end position="151"/>
    </location>
</feature>
<comment type="caution">
    <text evidence="7">The sequence shown here is derived from an EMBL/GenBank/DDBJ whole genome shotgun (WGS) entry which is preliminary data.</text>
</comment>
<dbReference type="STRING" id="869279.SE15_12445"/>
<evidence type="ECO:0000256" key="3">
    <source>
        <dbReference type="ARBA" id="ARBA00022989"/>
    </source>
</evidence>
<accession>A0A0P6Y1M9</accession>
<dbReference type="RefSeq" id="WP_054522412.1">
    <property type="nucleotide sequence ID" value="NZ_LGKO01000005.1"/>
</dbReference>
<reference evidence="7 8" key="1">
    <citation type="submission" date="2015-07" db="EMBL/GenBank/DDBJ databases">
        <title>Whole genome sequence of Thermanaerothrix daxensis DSM 23592.</title>
        <authorList>
            <person name="Hemp J."/>
            <person name="Ward L.M."/>
            <person name="Pace L.A."/>
            <person name="Fischer W.W."/>
        </authorList>
    </citation>
    <scope>NUCLEOTIDE SEQUENCE [LARGE SCALE GENOMIC DNA]</scope>
    <source>
        <strain evidence="7 8">GNS-1</strain>
    </source>
</reference>
<feature type="transmembrane region" description="Helical" evidence="5">
    <location>
        <begin position="71"/>
        <end position="95"/>
    </location>
</feature>
<feature type="transmembrane region" description="Helical" evidence="5">
    <location>
        <begin position="221"/>
        <end position="241"/>
    </location>
</feature>
<proteinExistence type="predicted"/>
<dbReference type="Pfam" id="PF04932">
    <property type="entry name" value="Wzy_C"/>
    <property type="match status" value="1"/>
</dbReference>
<keyword evidence="4 5" id="KW-0472">Membrane</keyword>
<feature type="transmembrane region" description="Helical" evidence="5">
    <location>
        <begin position="289"/>
        <end position="313"/>
    </location>
</feature>
<feature type="transmembrane region" description="Helical" evidence="5">
    <location>
        <begin position="107"/>
        <end position="125"/>
    </location>
</feature>
<dbReference type="Proteomes" id="UP000050544">
    <property type="component" value="Unassembled WGS sequence"/>
</dbReference>
<dbReference type="PANTHER" id="PTHR37422">
    <property type="entry name" value="TEICHURONIC ACID BIOSYNTHESIS PROTEIN TUAE"/>
    <property type="match status" value="1"/>
</dbReference>
<dbReference type="PANTHER" id="PTHR37422:SF23">
    <property type="entry name" value="TEICHURONIC ACID BIOSYNTHESIS PROTEIN TUAE"/>
    <property type="match status" value="1"/>
</dbReference>
<evidence type="ECO:0000256" key="2">
    <source>
        <dbReference type="ARBA" id="ARBA00022692"/>
    </source>
</evidence>
<sequence>MSTKNWYLSLQYILWGSVGLLLPLTSFPLIAQRFNIHSVAPAAALPLVGLLLVWYLPHLVSPDGHLPSQTIPLLVFAGIAVLSSLFAFLIPFPPFRSANVWNNIREGLLTLGVGGAFYVLTATWINSSKRLMFVLRVIHIGGIVIILWSFWQAVTWYTRQGYPTWMFVLQSYLTSNGRLFDQRVTGLAFEPSWLAHQLNLLYLPLWLATTLQRTTVFRFRVLGLSLENLCLLGGGAVLFLSFSRVGWLAFLCTLAYLILRANLTLIRWSRDQIQKHLHLNLARWIMERAIPLGLAFVLVAAYAGLFLGAGFVLSRLDPRMRDLFRFEFVRTEGVVGYANRLVFAERLVYWQTGYRIFADYPWLGVGLGNAGYFFPQKMVTFGWALTEVQDLMFRKPFIPNTKSLWVRLLTETGVIGFVTFLTWLYVIWVTARSLGRAPDLHQRTLGWAAMLGLIALVIEGFSVDTFALPYFWTLFGLATAAASLPLSPNSAPASPERETSPEA</sequence>
<dbReference type="EMBL" id="LGKO01000005">
    <property type="protein sequence ID" value="KPL82849.1"/>
    <property type="molecule type" value="Genomic_DNA"/>
</dbReference>
<evidence type="ECO:0000256" key="5">
    <source>
        <dbReference type="SAM" id="Phobius"/>
    </source>
</evidence>
<evidence type="ECO:0000259" key="6">
    <source>
        <dbReference type="Pfam" id="PF04932"/>
    </source>
</evidence>
<gene>
    <name evidence="7" type="ORF">SE15_12445</name>
</gene>
<organism evidence="7 8">
    <name type="scientific">Thermanaerothrix daxensis</name>
    <dbReference type="NCBI Taxonomy" id="869279"/>
    <lineage>
        <taxon>Bacteria</taxon>
        <taxon>Bacillati</taxon>
        <taxon>Chloroflexota</taxon>
        <taxon>Anaerolineae</taxon>
        <taxon>Anaerolineales</taxon>
        <taxon>Anaerolineaceae</taxon>
        <taxon>Thermanaerothrix</taxon>
    </lineage>
</organism>
<dbReference type="InterPro" id="IPR007016">
    <property type="entry name" value="O-antigen_ligase-rel_domated"/>
</dbReference>
<protein>
    <recommendedName>
        <fullName evidence="6">O-antigen ligase-related domain-containing protein</fullName>
    </recommendedName>
</protein>
<feature type="domain" description="O-antigen ligase-related" evidence="6">
    <location>
        <begin position="231"/>
        <end position="421"/>
    </location>
</feature>
<evidence type="ECO:0000313" key="8">
    <source>
        <dbReference type="Proteomes" id="UP000050544"/>
    </source>
</evidence>
<feature type="transmembrane region" description="Helical" evidence="5">
    <location>
        <begin position="413"/>
        <end position="432"/>
    </location>
</feature>
<feature type="transmembrane region" description="Helical" evidence="5">
    <location>
        <begin position="247"/>
        <end position="268"/>
    </location>
</feature>
<dbReference type="InterPro" id="IPR051533">
    <property type="entry name" value="WaaL-like"/>
</dbReference>
<evidence type="ECO:0000256" key="4">
    <source>
        <dbReference type="ARBA" id="ARBA00023136"/>
    </source>
</evidence>
<keyword evidence="2 5" id="KW-0812">Transmembrane</keyword>
<feature type="transmembrane region" description="Helical" evidence="5">
    <location>
        <begin position="38"/>
        <end position="56"/>
    </location>
</feature>
<dbReference type="GO" id="GO:0016020">
    <property type="term" value="C:membrane"/>
    <property type="evidence" value="ECO:0007669"/>
    <property type="project" value="UniProtKB-SubCell"/>
</dbReference>
<keyword evidence="8" id="KW-1185">Reference proteome</keyword>
<feature type="transmembrane region" description="Helical" evidence="5">
    <location>
        <begin position="444"/>
        <end position="463"/>
    </location>
</feature>
<comment type="subcellular location">
    <subcellularLocation>
        <location evidence="1">Membrane</location>
        <topology evidence="1">Multi-pass membrane protein</topology>
    </subcellularLocation>
</comment>
<evidence type="ECO:0000313" key="7">
    <source>
        <dbReference type="EMBL" id="KPL82849.1"/>
    </source>
</evidence>
<keyword evidence="3 5" id="KW-1133">Transmembrane helix</keyword>
<dbReference type="AlphaFoldDB" id="A0A0P6Y1M9"/>
<feature type="transmembrane region" description="Helical" evidence="5">
    <location>
        <begin position="12"/>
        <end position="31"/>
    </location>
</feature>
<evidence type="ECO:0000256" key="1">
    <source>
        <dbReference type="ARBA" id="ARBA00004141"/>
    </source>
</evidence>
<dbReference type="OrthoDB" id="154631at2"/>
<name>A0A0P6Y1M9_9CHLR</name>